<accession>A0ABV0IY00</accession>
<gene>
    <name evidence="1" type="ORF">ABI908_18860</name>
</gene>
<sequence>MEWILLITAAMALAVWRLHVKEQNRQRRQQEAEAQQQTRADALMCYFRQVDNSRAFPDVPLPLNMQAGEFGVIETGATLYGYRKQSYHVGGAVRVARGVYVGGGQRISVDALTSLADGALNLTNKRAVFLSPQKTISVKLSDVLFLEAIDRSTMALHTAKRAAPLIFSTADCDAGLLVLLIKLFSAGIFDSRFLPDDLRIEPKKVLEEVIVGVSHV</sequence>
<evidence type="ECO:0000313" key="2">
    <source>
        <dbReference type="Proteomes" id="UP001462502"/>
    </source>
</evidence>
<organism evidence="1 2">
    <name type="scientific">Chromobacterium phragmitis</name>
    <dbReference type="NCBI Taxonomy" id="2202141"/>
    <lineage>
        <taxon>Bacteria</taxon>
        <taxon>Pseudomonadati</taxon>
        <taxon>Pseudomonadota</taxon>
        <taxon>Betaproteobacteria</taxon>
        <taxon>Neisseriales</taxon>
        <taxon>Chromobacteriaceae</taxon>
        <taxon>Chromobacterium</taxon>
    </lineage>
</organism>
<comment type="caution">
    <text evidence="1">The sequence shown here is derived from an EMBL/GenBank/DDBJ whole genome shotgun (WGS) entry which is preliminary data.</text>
</comment>
<evidence type="ECO:0000313" key="1">
    <source>
        <dbReference type="EMBL" id="MEO9386161.1"/>
    </source>
</evidence>
<reference evidence="1 2" key="1">
    <citation type="submission" date="2024-05" db="EMBL/GenBank/DDBJ databases">
        <authorList>
            <person name="De Oliveira J.P."/>
            <person name="Noriler S.A."/>
            <person name="De Oliveira A.G."/>
            <person name="Sipoli D.S."/>
        </authorList>
    </citation>
    <scope>NUCLEOTIDE SEQUENCE [LARGE SCALE GENOMIC DNA]</scope>
    <source>
        <strain evidence="1 2">LABIM192</strain>
    </source>
</reference>
<dbReference type="Proteomes" id="UP001462502">
    <property type="component" value="Unassembled WGS sequence"/>
</dbReference>
<keyword evidence="2" id="KW-1185">Reference proteome</keyword>
<dbReference type="RefSeq" id="WP_347935664.1">
    <property type="nucleotide sequence ID" value="NZ_CP158160.1"/>
</dbReference>
<name>A0ABV0IY00_9NEIS</name>
<protein>
    <submittedName>
        <fullName evidence="1">Uncharacterized protein</fullName>
    </submittedName>
</protein>
<proteinExistence type="predicted"/>
<dbReference type="EMBL" id="JBDXMI010000001">
    <property type="protein sequence ID" value="MEO9386161.1"/>
    <property type="molecule type" value="Genomic_DNA"/>
</dbReference>